<protein>
    <submittedName>
        <fullName evidence="1">Uncharacterized protein</fullName>
    </submittedName>
</protein>
<dbReference type="Proteomes" id="UP000652761">
    <property type="component" value="Unassembled WGS sequence"/>
</dbReference>
<reference evidence="1" key="1">
    <citation type="submission" date="2017-07" db="EMBL/GenBank/DDBJ databases">
        <title>Taro Niue Genome Assembly and Annotation.</title>
        <authorList>
            <person name="Atibalentja N."/>
            <person name="Keating K."/>
            <person name="Fields C.J."/>
        </authorList>
    </citation>
    <scope>NUCLEOTIDE SEQUENCE</scope>
    <source>
        <strain evidence="1">Niue_2</strain>
        <tissue evidence="1">Leaf</tissue>
    </source>
</reference>
<evidence type="ECO:0000313" key="2">
    <source>
        <dbReference type="Proteomes" id="UP000652761"/>
    </source>
</evidence>
<gene>
    <name evidence="1" type="ORF">Taro_028819</name>
</gene>
<dbReference type="AlphaFoldDB" id="A0A843VRH2"/>
<organism evidence="1 2">
    <name type="scientific">Colocasia esculenta</name>
    <name type="common">Wild taro</name>
    <name type="synonym">Arum esculentum</name>
    <dbReference type="NCBI Taxonomy" id="4460"/>
    <lineage>
        <taxon>Eukaryota</taxon>
        <taxon>Viridiplantae</taxon>
        <taxon>Streptophyta</taxon>
        <taxon>Embryophyta</taxon>
        <taxon>Tracheophyta</taxon>
        <taxon>Spermatophyta</taxon>
        <taxon>Magnoliopsida</taxon>
        <taxon>Liliopsida</taxon>
        <taxon>Araceae</taxon>
        <taxon>Aroideae</taxon>
        <taxon>Colocasieae</taxon>
        <taxon>Colocasia</taxon>
    </lineage>
</organism>
<dbReference type="EMBL" id="NMUH01001881">
    <property type="protein sequence ID" value="MQL96150.1"/>
    <property type="molecule type" value="Genomic_DNA"/>
</dbReference>
<sequence length="96" mass="10813">MLFLTCLFGVSRGDTWLFLPNLVEVWDVWCLCRETLVSHGGSGVPFCHGSVDTPIDGVDTGSESLMLFHENRVKCVDTVHGRVDTRPRFQEIHLSH</sequence>
<keyword evidence="2" id="KW-1185">Reference proteome</keyword>
<comment type="caution">
    <text evidence="1">The sequence shown here is derived from an EMBL/GenBank/DDBJ whole genome shotgun (WGS) entry which is preliminary data.</text>
</comment>
<accession>A0A843VRH2</accession>
<proteinExistence type="predicted"/>
<name>A0A843VRH2_COLES</name>
<evidence type="ECO:0000313" key="1">
    <source>
        <dbReference type="EMBL" id="MQL96150.1"/>
    </source>
</evidence>